<protein>
    <submittedName>
        <fullName evidence="1">Flagellin N-methylase</fullName>
    </submittedName>
</protein>
<keyword evidence="1" id="KW-0969">Cilium</keyword>
<dbReference type="OrthoDB" id="9810361at2"/>
<keyword evidence="1" id="KW-0282">Flagellum</keyword>
<accession>A0A5C6A6S3</accession>
<dbReference type="GO" id="GO:0032259">
    <property type="term" value="P:methylation"/>
    <property type="evidence" value="ECO:0007669"/>
    <property type="project" value="UniProtKB-KW"/>
</dbReference>
<dbReference type="GO" id="GO:0008168">
    <property type="term" value="F:methyltransferase activity"/>
    <property type="evidence" value="ECO:0007669"/>
    <property type="project" value="UniProtKB-KW"/>
</dbReference>
<dbReference type="Proteomes" id="UP000316213">
    <property type="component" value="Unassembled WGS sequence"/>
</dbReference>
<keyword evidence="1" id="KW-0489">Methyltransferase</keyword>
<dbReference type="PANTHER" id="PTHR35866">
    <property type="entry name" value="PUTATIVE-RELATED"/>
    <property type="match status" value="1"/>
</dbReference>
<dbReference type="RefSeq" id="WP_146579007.1">
    <property type="nucleotide sequence ID" value="NZ_SJPM01000007.1"/>
</dbReference>
<dbReference type="EMBL" id="SJPM01000007">
    <property type="protein sequence ID" value="TWT95067.1"/>
    <property type="molecule type" value="Genomic_DNA"/>
</dbReference>
<keyword evidence="1" id="KW-0966">Cell projection</keyword>
<name>A0A5C6A6S3_9BACT</name>
<organism evidence="1 2">
    <name type="scientific">Neorhodopirellula pilleata</name>
    <dbReference type="NCBI Taxonomy" id="2714738"/>
    <lineage>
        <taxon>Bacteria</taxon>
        <taxon>Pseudomonadati</taxon>
        <taxon>Planctomycetota</taxon>
        <taxon>Planctomycetia</taxon>
        <taxon>Pirellulales</taxon>
        <taxon>Pirellulaceae</taxon>
        <taxon>Neorhodopirellula</taxon>
    </lineage>
</organism>
<keyword evidence="1" id="KW-0808">Transferase</keyword>
<gene>
    <name evidence="1" type="ORF">Pla100_36480</name>
</gene>
<dbReference type="PANTHER" id="PTHR35866:SF1">
    <property type="entry name" value="YKGJ FAMILY CYSTEINE CLUSTER PROTEIN"/>
    <property type="match status" value="1"/>
</dbReference>
<dbReference type="InterPro" id="IPR005358">
    <property type="entry name" value="Puta_zinc/iron-chelating_dom"/>
</dbReference>
<comment type="caution">
    <text evidence="1">The sequence shown here is derived from an EMBL/GenBank/DDBJ whole genome shotgun (WGS) entry which is preliminary data.</text>
</comment>
<evidence type="ECO:0000313" key="2">
    <source>
        <dbReference type="Proteomes" id="UP000316213"/>
    </source>
</evidence>
<keyword evidence="2" id="KW-1185">Reference proteome</keyword>
<dbReference type="Pfam" id="PF03692">
    <property type="entry name" value="CxxCxxCC"/>
    <property type="match status" value="1"/>
</dbReference>
<sequence length="148" mass="16776">MSRTGTKKSKDAKGPWYQSGLAFECTQCGACCSGEPGYVFVNPDEIDAMAAAMEMDVDAFEHKFTRRVGNRISLVEYPDGDCIFLHPESRHCLVYQARPIQCRTWPFWDSTLQTKADWKETCEVCPGAGTGRLYSFEEIEIRRTEKSV</sequence>
<proteinExistence type="predicted"/>
<evidence type="ECO:0000313" key="1">
    <source>
        <dbReference type="EMBL" id="TWT95067.1"/>
    </source>
</evidence>
<reference evidence="1 2" key="1">
    <citation type="submission" date="2019-02" db="EMBL/GenBank/DDBJ databases">
        <title>Deep-cultivation of Planctomycetes and their phenomic and genomic characterization uncovers novel biology.</title>
        <authorList>
            <person name="Wiegand S."/>
            <person name="Jogler M."/>
            <person name="Boedeker C."/>
            <person name="Pinto D."/>
            <person name="Vollmers J."/>
            <person name="Rivas-Marin E."/>
            <person name="Kohn T."/>
            <person name="Peeters S.H."/>
            <person name="Heuer A."/>
            <person name="Rast P."/>
            <person name="Oberbeckmann S."/>
            <person name="Bunk B."/>
            <person name="Jeske O."/>
            <person name="Meyerdierks A."/>
            <person name="Storesund J.E."/>
            <person name="Kallscheuer N."/>
            <person name="Luecker S."/>
            <person name="Lage O.M."/>
            <person name="Pohl T."/>
            <person name="Merkel B.J."/>
            <person name="Hornburger P."/>
            <person name="Mueller R.-W."/>
            <person name="Bruemmer F."/>
            <person name="Labrenz M."/>
            <person name="Spormann A.M."/>
            <person name="Op Den Camp H."/>
            <person name="Overmann J."/>
            <person name="Amann R."/>
            <person name="Jetten M.S.M."/>
            <person name="Mascher T."/>
            <person name="Medema M.H."/>
            <person name="Devos D.P."/>
            <person name="Kaster A.-K."/>
            <person name="Ovreas L."/>
            <person name="Rohde M."/>
            <person name="Galperin M.Y."/>
            <person name="Jogler C."/>
        </authorList>
    </citation>
    <scope>NUCLEOTIDE SEQUENCE [LARGE SCALE GENOMIC DNA]</scope>
    <source>
        <strain evidence="1 2">Pla100</strain>
    </source>
</reference>
<dbReference type="AlphaFoldDB" id="A0A5C6A6S3"/>